<gene>
    <name evidence="2" type="ORF">AVDCRST_MAG71-632</name>
</gene>
<sequence>MAASMAIELAGEPVELLAGRALHWPRYRRLLLSDLHLGKADVFRRAGIGLPRGGTTHDLQRLSALLDATGASEVWILGDVLHGPAPASAWRESWEAWRSANSAVAVAALAGNHDRALAGAGLDITLLGEAIDTGPFALRHEPQAHARLHVICGHVHPCVGLPGLGARRWPAFWLRERLTVLPAFSAFTGGIAVELAPGEQLAVCAEDTIVPLRHWGRRRRGEP</sequence>
<feature type="domain" description="Calcineurin-like phosphoesterase" evidence="1">
    <location>
        <begin position="29"/>
        <end position="114"/>
    </location>
</feature>
<reference evidence="2" key="1">
    <citation type="submission" date="2020-02" db="EMBL/GenBank/DDBJ databases">
        <authorList>
            <person name="Meier V. D."/>
        </authorList>
    </citation>
    <scope>NUCLEOTIDE SEQUENCE</scope>
    <source>
        <strain evidence="2">AVDCRST_MAG71</strain>
    </source>
</reference>
<dbReference type="PANTHER" id="PTHR39323:SF1">
    <property type="entry name" value="BLR1149 PROTEIN"/>
    <property type="match status" value="1"/>
</dbReference>
<proteinExistence type="predicted"/>
<dbReference type="InterPro" id="IPR029052">
    <property type="entry name" value="Metallo-depent_PP-like"/>
</dbReference>
<evidence type="ECO:0000313" key="2">
    <source>
        <dbReference type="EMBL" id="CAA9310162.1"/>
    </source>
</evidence>
<name>A0A6J4KP24_9GAMM</name>
<dbReference type="InterPro" id="IPR004843">
    <property type="entry name" value="Calcineurin-like_PHP"/>
</dbReference>
<dbReference type="SUPFAM" id="SSF56300">
    <property type="entry name" value="Metallo-dependent phosphatases"/>
    <property type="match status" value="1"/>
</dbReference>
<dbReference type="InterPro" id="IPR024173">
    <property type="entry name" value="Pesterase_MJ0037-like"/>
</dbReference>
<dbReference type="NCBIfam" id="TIGR04123">
    <property type="entry name" value="P_estr_lig_assc"/>
    <property type="match status" value="1"/>
</dbReference>
<dbReference type="Gene3D" id="3.60.21.10">
    <property type="match status" value="1"/>
</dbReference>
<dbReference type="Pfam" id="PF00149">
    <property type="entry name" value="Metallophos"/>
    <property type="match status" value="1"/>
</dbReference>
<evidence type="ECO:0000259" key="1">
    <source>
        <dbReference type="Pfam" id="PF00149"/>
    </source>
</evidence>
<dbReference type="PANTHER" id="PTHR39323">
    <property type="entry name" value="BLR1149 PROTEIN"/>
    <property type="match status" value="1"/>
</dbReference>
<dbReference type="GO" id="GO:0016787">
    <property type="term" value="F:hydrolase activity"/>
    <property type="evidence" value="ECO:0007669"/>
    <property type="project" value="InterPro"/>
</dbReference>
<organism evidence="2">
    <name type="scientific">uncultured Lysobacter sp</name>
    <dbReference type="NCBI Taxonomy" id="271060"/>
    <lineage>
        <taxon>Bacteria</taxon>
        <taxon>Pseudomonadati</taxon>
        <taxon>Pseudomonadota</taxon>
        <taxon>Gammaproteobacteria</taxon>
        <taxon>Lysobacterales</taxon>
        <taxon>Lysobacteraceae</taxon>
        <taxon>Lysobacter</taxon>
        <taxon>environmental samples</taxon>
    </lineage>
</organism>
<dbReference type="InterPro" id="IPR026336">
    <property type="entry name" value="PdeM-like"/>
</dbReference>
<dbReference type="AlphaFoldDB" id="A0A6J4KP24"/>
<dbReference type="PIRSF" id="PIRSF000887">
    <property type="entry name" value="Pesterase_MJ0037"/>
    <property type="match status" value="1"/>
</dbReference>
<accession>A0A6J4KP24</accession>
<protein>
    <submittedName>
        <fullName evidence="2">FIG006285: ICC-like protein phosphoesterase</fullName>
    </submittedName>
</protein>
<dbReference type="EMBL" id="CADCUA010000188">
    <property type="protein sequence ID" value="CAA9310162.1"/>
    <property type="molecule type" value="Genomic_DNA"/>
</dbReference>